<dbReference type="InterPro" id="IPR033749">
    <property type="entry name" value="Polyprenyl_synt_CS"/>
</dbReference>
<comment type="caution">
    <text evidence="8">The sequence shown here is derived from an EMBL/GenBank/DDBJ whole genome shotgun (WGS) entry which is preliminary data.</text>
</comment>
<comment type="similarity">
    <text evidence="2 7">Belongs to the FPP/GGPP synthase family.</text>
</comment>
<organism evidence="8 9">
    <name type="scientific">Idiomarina ramblicola</name>
    <dbReference type="NCBI Taxonomy" id="263724"/>
    <lineage>
        <taxon>Bacteria</taxon>
        <taxon>Pseudomonadati</taxon>
        <taxon>Pseudomonadota</taxon>
        <taxon>Gammaproteobacteria</taxon>
        <taxon>Alteromonadales</taxon>
        <taxon>Idiomarinaceae</taxon>
        <taxon>Idiomarina</taxon>
    </lineage>
</organism>
<comment type="cofactor">
    <cofactor evidence="1">
        <name>Mg(2+)</name>
        <dbReference type="ChEBI" id="CHEBI:18420"/>
    </cofactor>
</comment>
<dbReference type="FunFam" id="1.10.600.10:FF:000001">
    <property type="entry name" value="Geranylgeranyl diphosphate synthase"/>
    <property type="match status" value="1"/>
</dbReference>
<dbReference type="SFLD" id="SFLDG01017">
    <property type="entry name" value="Polyprenyl_Transferase_Like"/>
    <property type="match status" value="1"/>
</dbReference>
<dbReference type="EMBL" id="PIQC01000006">
    <property type="protein sequence ID" value="RUO68398.1"/>
    <property type="molecule type" value="Genomic_DNA"/>
</dbReference>
<dbReference type="CDD" id="cd00685">
    <property type="entry name" value="Trans_IPPS_HT"/>
    <property type="match status" value="1"/>
</dbReference>
<proteinExistence type="inferred from homology"/>
<dbReference type="Proteomes" id="UP000288058">
    <property type="component" value="Unassembled WGS sequence"/>
</dbReference>
<evidence type="ECO:0000256" key="5">
    <source>
        <dbReference type="ARBA" id="ARBA00022842"/>
    </source>
</evidence>
<keyword evidence="6" id="KW-0414">Isoprene biosynthesis</keyword>
<dbReference type="InterPro" id="IPR000092">
    <property type="entry name" value="Polyprenyl_synt"/>
</dbReference>
<dbReference type="SUPFAM" id="SSF48576">
    <property type="entry name" value="Terpenoid synthases"/>
    <property type="match status" value="1"/>
</dbReference>
<dbReference type="Gene3D" id="1.10.600.10">
    <property type="entry name" value="Farnesyl Diphosphate Synthase"/>
    <property type="match status" value="1"/>
</dbReference>
<reference evidence="9" key="1">
    <citation type="journal article" date="2018" name="Front. Microbiol.">
        <title>Genome-Based Analysis Reveals the Taxonomy and Diversity of the Family Idiomarinaceae.</title>
        <authorList>
            <person name="Liu Y."/>
            <person name="Lai Q."/>
            <person name="Shao Z."/>
        </authorList>
    </citation>
    <scope>NUCLEOTIDE SEQUENCE [LARGE SCALE GENOMIC DNA]</scope>
    <source>
        <strain evidence="9">R22</strain>
    </source>
</reference>
<dbReference type="PANTHER" id="PTHR43281">
    <property type="entry name" value="FARNESYL DIPHOSPHATE SYNTHASE"/>
    <property type="match status" value="1"/>
</dbReference>
<accession>A0A432YYE0</accession>
<evidence type="ECO:0000256" key="6">
    <source>
        <dbReference type="ARBA" id="ARBA00023229"/>
    </source>
</evidence>
<dbReference type="GO" id="GO:0046872">
    <property type="term" value="F:metal ion binding"/>
    <property type="evidence" value="ECO:0007669"/>
    <property type="project" value="UniProtKB-KW"/>
</dbReference>
<name>A0A432YYE0_9GAMM</name>
<dbReference type="RefSeq" id="WP_126782450.1">
    <property type="nucleotide sequence ID" value="NZ_PIQC01000006.1"/>
</dbReference>
<dbReference type="PANTHER" id="PTHR43281:SF1">
    <property type="entry name" value="FARNESYL DIPHOSPHATE SYNTHASE"/>
    <property type="match status" value="1"/>
</dbReference>
<dbReference type="InterPro" id="IPR008949">
    <property type="entry name" value="Isoprenoid_synthase_dom_sf"/>
</dbReference>
<dbReference type="GO" id="GO:0005737">
    <property type="term" value="C:cytoplasm"/>
    <property type="evidence" value="ECO:0007669"/>
    <property type="project" value="UniProtKB-ARBA"/>
</dbReference>
<evidence type="ECO:0000313" key="8">
    <source>
        <dbReference type="EMBL" id="RUO68398.1"/>
    </source>
</evidence>
<keyword evidence="3 7" id="KW-0808">Transferase</keyword>
<gene>
    <name evidence="8" type="ORF">CWI78_09265</name>
</gene>
<dbReference type="PROSITE" id="PS00444">
    <property type="entry name" value="POLYPRENYL_SYNTHASE_2"/>
    <property type="match status" value="1"/>
</dbReference>
<evidence type="ECO:0000256" key="1">
    <source>
        <dbReference type="ARBA" id="ARBA00001946"/>
    </source>
</evidence>
<sequence length="295" mass="32033">MTIDSLTAATRKQVDTFLQQKLEHLTLNKRLNQAMQHGVLLGGKRIRPYLVMTIADICAANETDAIRAAAAIELIHAYSLIHDDLPAMDDDDLRRGQPTCHIAYDEATAILAGDALQTLAFDILTEGSMQGLSAERQLQVVNVLAKASGAQGMCAGQAIDLQATAKTVTESALEQMHLSKTGALITAAASMGVLCGSNDAQQWLQKFEQFARYLGLAFQVQDDILDVTGNTEALGKPQGSDTASEKSTYVRLLGIEGAQQRLQNLHDKALQSLSDIPYNTDILKQFSDLLLKRDH</sequence>
<dbReference type="InterPro" id="IPR053378">
    <property type="entry name" value="Prenyl_diphosphate_synthase"/>
</dbReference>
<dbReference type="AlphaFoldDB" id="A0A432YYE0"/>
<dbReference type="GO" id="GO:0008654">
    <property type="term" value="P:phospholipid biosynthetic process"/>
    <property type="evidence" value="ECO:0007669"/>
    <property type="project" value="UniProtKB-ARBA"/>
</dbReference>
<evidence type="ECO:0000256" key="3">
    <source>
        <dbReference type="ARBA" id="ARBA00022679"/>
    </source>
</evidence>
<keyword evidence="9" id="KW-1185">Reference proteome</keyword>
<dbReference type="PROSITE" id="PS00723">
    <property type="entry name" value="POLYPRENYL_SYNTHASE_1"/>
    <property type="match status" value="1"/>
</dbReference>
<dbReference type="SFLD" id="SFLDS00005">
    <property type="entry name" value="Isoprenoid_Synthase_Type_I"/>
    <property type="match status" value="1"/>
</dbReference>
<evidence type="ECO:0000313" key="9">
    <source>
        <dbReference type="Proteomes" id="UP000288058"/>
    </source>
</evidence>
<evidence type="ECO:0000256" key="4">
    <source>
        <dbReference type="ARBA" id="ARBA00022723"/>
    </source>
</evidence>
<dbReference type="GO" id="GO:0004659">
    <property type="term" value="F:prenyltransferase activity"/>
    <property type="evidence" value="ECO:0007669"/>
    <property type="project" value="InterPro"/>
</dbReference>
<keyword evidence="5" id="KW-0460">Magnesium</keyword>
<dbReference type="Pfam" id="PF00348">
    <property type="entry name" value="polyprenyl_synt"/>
    <property type="match status" value="1"/>
</dbReference>
<dbReference type="NCBIfam" id="NF045485">
    <property type="entry name" value="FPPsyn"/>
    <property type="match status" value="1"/>
</dbReference>
<protein>
    <submittedName>
        <fullName evidence="8">Geranyl transferase</fullName>
    </submittedName>
</protein>
<keyword evidence="4" id="KW-0479">Metal-binding</keyword>
<evidence type="ECO:0000256" key="7">
    <source>
        <dbReference type="RuleBase" id="RU004466"/>
    </source>
</evidence>
<dbReference type="GO" id="GO:0016114">
    <property type="term" value="P:terpenoid biosynthetic process"/>
    <property type="evidence" value="ECO:0007669"/>
    <property type="project" value="UniProtKB-ARBA"/>
</dbReference>
<evidence type="ECO:0000256" key="2">
    <source>
        <dbReference type="ARBA" id="ARBA00006706"/>
    </source>
</evidence>
<dbReference type="OrthoDB" id="9805316at2"/>